<feature type="region of interest" description="Disordered" evidence="1">
    <location>
        <begin position="28"/>
        <end position="49"/>
    </location>
</feature>
<feature type="signal peptide" evidence="2">
    <location>
        <begin position="1"/>
        <end position="28"/>
    </location>
</feature>
<evidence type="ECO:0000313" key="3">
    <source>
        <dbReference type="EMBL" id="KAL3522560.1"/>
    </source>
</evidence>
<gene>
    <name evidence="3" type="ORF">ACH5RR_015394</name>
</gene>
<feature type="chain" id="PRO_5044784267" evidence="2">
    <location>
        <begin position="29"/>
        <end position="105"/>
    </location>
</feature>
<proteinExistence type="predicted"/>
<organism evidence="3 4">
    <name type="scientific">Cinchona calisaya</name>
    <dbReference type="NCBI Taxonomy" id="153742"/>
    <lineage>
        <taxon>Eukaryota</taxon>
        <taxon>Viridiplantae</taxon>
        <taxon>Streptophyta</taxon>
        <taxon>Embryophyta</taxon>
        <taxon>Tracheophyta</taxon>
        <taxon>Spermatophyta</taxon>
        <taxon>Magnoliopsida</taxon>
        <taxon>eudicotyledons</taxon>
        <taxon>Gunneridae</taxon>
        <taxon>Pentapetalae</taxon>
        <taxon>asterids</taxon>
        <taxon>lamiids</taxon>
        <taxon>Gentianales</taxon>
        <taxon>Rubiaceae</taxon>
        <taxon>Cinchonoideae</taxon>
        <taxon>Cinchoneae</taxon>
        <taxon>Cinchona</taxon>
    </lineage>
</organism>
<dbReference type="PANTHER" id="PTHR36896:SF2">
    <property type="entry name" value="OS01G0729500 PROTEIN"/>
    <property type="match status" value="1"/>
</dbReference>
<keyword evidence="2" id="KW-0732">Signal</keyword>
<reference evidence="3 4" key="1">
    <citation type="submission" date="2024-11" db="EMBL/GenBank/DDBJ databases">
        <title>A near-complete genome assembly of Cinchona calisaya.</title>
        <authorList>
            <person name="Lian D.C."/>
            <person name="Zhao X.W."/>
            <person name="Wei L."/>
        </authorList>
    </citation>
    <scope>NUCLEOTIDE SEQUENCE [LARGE SCALE GENOMIC DNA]</scope>
    <source>
        <tissue evidence="3">Nenye</tissue>
    </source>
</reference>
<keyword evidence="4" id="KW-1185">Reference proteome</keyword>
<dbReference type="PANTHER" id="PTHR36896">
    <property type="entry name" value="OS01G0729500 PROTEIN"/>
    <property type="match status" value="1"/>
</dbReference>
<comment type="caution">
    <text evidence="3">The sequence shown here is derived from an EMBL/GenBank/DDBJ whole genome shotgun (WGS) entry which is preliminary data.</text>
</comment>
<evidence type="ECO:0000256" key="1">
    <source>
        <dbReference type="SAM" id="MobiDB-lite"/>
    </source>
</evidence>
<sequence length="105" mass="11827">MSLPKSNFHSIYFFFIFSLLIIPEPLTALPGTTSSSTRTSTRRISSATLQRNNPNRTIQDCSDIGSRSNCSSNAKCKWCRSDTVDDFCFSKSEAWRLPSQVFTCD</sequence>
<name>A0ABD2ZT05_9GENT</name>
<dbReference type="EMBL" id="JBJUIK010000007">
    <property type="protein sequence ID" value="KAL3522560.1"/>
    <property type="molecule type" value="Genomic_DNA"/>
</dbReference>
<dbReference type="Proteomes" id="UP001630127">
    <property type="component" value="Unassembled WGS sequence"/>
</dbReference>
<accession>A0ABD2ZT05</accession>
<feature type="compositionally biased region" description="Low complexity" evidence="1">
    <location>
        <begin position="32"/>
        <end position="48"/>
    </location>
</feature>
<protein>
    <submittedName>
        <fullName evidence="3">Uncharacterized protein</fullName>
    </submittedName>
</protein>
<evidence type="ECO:0000313" key="4">
    <source>
        <dbReference type="Proteomes" id="UP001630127"/>
    </source>
</evidence>
<dbReference type="AlphaFoldDB" id="A0ABD2ZT05"/>
<evidence type="ECO:0000256" key="2">
    <source>
        <dbReference type="SAM" id="SignalP"/>
    </source>
</evidence>